<evidence type="ECO:0000256" key="2">
    <source>
        <dbReference type="ARBA" id="ARBA00009530"/>
    </source>
</evidence>
<dbReference type="GO" id="GO:0016020">
    <property type="term" value="C:membrane"/>
    <property type="evidence" value="ECO:0007669"/>
    <property type="project" value="UniProtKB-SubCell"/>
</dbReference>
<feature type="compositionally biased region" description="Low complexity" evidence="6">
    <location>
        <begin position="115"/>
        <end position="147"/>
    </location>
</feature>
<comment type="subcellular location">
    <subcellularLocation>
        <location evidence="1">Membrane</location>
    </subcellularLocation>
</comment>
<evidence type="ECO:0000256" key="7">
    <source>
        <dbReference type="SAM" id="Phobius"/>
    </source>
</evidence>
<keyword evidence="10" id="KW-1185">Reference proteome</keyword>
<comment type="caution">
    <text evidence="9">The sequence shown here is derived from an EMBL/GenBank/DDBJ whole genome shotgun (WGS) entry which is preliminary data.</text>
</comment>
<feature type="signal peptide" evidence="8">
    <location>
        <begin position="1"/>
        <end position="22"/>
    </location>
</feature>
<evidence type="ECO:0000313" key="10">
    <source>
        <dbReference type="Proteomes" id="UP000070054"/>
    </source>
</evidence>
<accession>A0A135UJJ7</accession>
<evidence type="ECO:0008006" key="11">
    <source>
        <dbReference type="Google" id="ProtNLM"/>
    </source>
</evidence>
<reference evidence="9 10" key="1">
    <citation type="submission" date="2014-02" db="EMBL/GenBank/DDBJ databases">
        <title>The genome sequence of Colletotrichum nymphaeae SA-01.</title>
        <authorList>
            <person name="Baroncelli R."/>
            <person name="Thon M.R."/>
        </authorList>
    </citation>
    <scope>NUCLEOTIDE SEQUENCE [LARGE SCALE GENOMIC DNA]</scope>
    <source>
        <strain evidence="9 10">SA-01</strain>
    </source>
</reference>
<comment type="similarity">
    <text evidence="2">Belongs to the UPF0057 (PMP3) family.</text>
</comment>
<keyword evidence="5 7" id="KW-0472">Membrane</keyword>
<evidence type="ECO:0000256" key="5">
    <source>
        <dbReference type="ARBA" id="ARBA00023136"/>
    </source>
</evidence>
<gene>
    <name evidence="9" type="ORF">CNYM01_00036</name>
</gene>
<dbReference type="PANTHER" id="PTHR21659">
    <property type="entry name" value="HYDROPHOBIC PROTEIN RCI2 LOW TEMPERATURE AND SALT RESPONSIVE PROTEIN LTI6 -RELATED"/>
    <property type="match status" value="1"/>
</dbReference>
<dbReference type="PANTHER" id="PTHR21659:SF57">
    <property type="entry name" value="PLASMA MEMBRANE PROTEOLIPID 31"/>
    <property type="match status" value="1"/>
</dbReference>
<dbReference type="EMBL" id="JEMN01000491">
    <property type="protein sequence ID" value="KXH60559.1"/>
    <property type="molecule type" value="Genomic_DNA"/>
</dbReference>
<feature type="region of interest" description="Disordered" evidence="6">
    <location>
        <begin position="77"/>
        <end position="177"/>
    </location>
</feature>
<dbReference type="AlphaFoldDB" id="A0A135UJJ7"/>
<evidence type="ECO:0000256" key="8">
    <source>
        <dbReference type="SAM" id="SignalP"/>
    </source>
</evidence>
<keyword evidence="3 7" id="KW-0812">Transmembrane</keyword>
<evidence type="ECO:0000256" key="6">
    <source>
        <dbReference type="SAM" id="MobiDB-lite"/>
    </source>
</evidence>
<name>A0A135UJJ7_9PEZI</name>
<dbReference type="OrthoDB" id="2802411at2759"/>
<evidence type="ECO:0000256" key="1">
    <source>
        <dbReference type="ARBA" id="ARBA00004370"/>
    </source>
</evidence>
<evidence type="ECO:0000313" key="9">
    <source>
        <dbReference type="EMBL" id="KXH60559.1"/>
    </source>
</evidence>
<evidence type="ECO:0000256" key="3">
    <source>
        <dbReference type="ARBA" id="ARBA00022692"/>
    </source>
</evidence>
<feature type="compositionally biased region" description="Low complexity" evidence="6">
    <location>
        <begin position="93"/>
        <end position="104"/>
    </location>
</feature>
<dbReference type="Proteomes" id="UP000070054">
    <property type="component" value="Unassembled WGS sequence"/>
</dbReference>
<feature type="transmembrane region" description="Helical" evidence="7">
    <location>
        <begin position="32"/>
        <end position="53"/>
    </location>
</feature>
<sequence length="177" mass="18907">MCSADIFLGLLALLFPPLPVWVKRGICGADSIINILLCLLGYIPGLIHAWYIIAKFPEPDYEYESVPQQDREGGRVTYVFVHGNGNGNGPHTQQPRQQPRPSQHGGKGNGGVGYGTTNNSSNNNNNNAGGSSRQQQQQPQQYSAQQQGGAGEGSSDGAVPPSYAEVVAGDNKIQTRD</sequence>
<feature type="chain" id="PRO_5007804891" description="Stress response RCI peptide" evidence="8">
    <location>
        <begin position="23"/>
        <end position="177"/>
    </location>
</feature>
<organism evidence="9 10">
    <name type="scientific">Colletotrichum nymphaeae SA-01</name>
    <dbReference type="NCBI Taxonomy" id="1460502"/>
    <lineage>
        <taxon>Eukaryota</taxon>
        <taxon>Fungi</taxon>
        <taxon>Dikarya</taxon>
        <taxon>Ascomycota</taxon>
        <taxon>Pezizomycotina</taxon>
        <taxon>Sordariomycetes</taxon>
        <taxon>Hypocreomycetidae</taxon>
        <taxon>Glomerellales</taxon>
        <taxon>Glomerellaceae</taxon>
        <taxon>Colletotrichum</taxon>
        <taxon>Colletotrichum acutatum species complex</taxon>
    </lineage>
</organism>
<evidence type="ECO:0000256" key="4">
    <source>
        <dbReference type="ARBA" id="ARBA00022989"/>
    </source>
</evidence>
<feature type="compositionally biased region" description="Gly residues" evidence="6">
    <location>
        <begin position="105"/>
        <end position="114"/>
    </location>
</feature>
<proteinExistence type="inferred from homology"/>
<keyword evidence="8" id="KW-0732">Signal</keyword>
<dbReference type="Pfam" id="PF01679">
    <property type="entry name" value="Pmp3"/>
    <property type="match status" value="1"/>
</dbReference>
<dbReference type="InterPro" id="IPR000612">
    <property type="entry name" value="PMP3"/>
</dbReference>
<protein>
    <recommendedName>
        <fullName evidence="11">Stress response RCI peptide</fullName>
    </recommendedName>
</protein>
<keyword evidence="4 7" id="KW-1133">Transmembrane helix</keyword>